<proteinExistence type="predicted"/>
<evidence type="ECO:0000313" key="3">
    <source>
        <dbReference type="Proteomes" id="UP000799779"/>
    </source>
</evidence>
<organism evidence="2 3">
    <name type="scientific">Amniculicola lignicola CBS 123094</name>
    <dbReference type="NCBI Taxonomy" id="1392246"/>
    <lineage>
        <taxon>Eukaryota</taxon>
        <taxon>Fungi</taxon>
        <taxon>Dikarya</taxon>
        <taxon>Ascomycota</taxon>
        <taxon>Pezizomycotina</taxon>
        <taxon>Dothideomycetes</taxon>
        <taxon>Pleosporomycetidae</taxon>
        <taxon>Pleosporales</taxon>
        <taxon>Amniculicolaceae</taxon>
        <taxon>Amniculicola</taxon>
    </lineage>
</organism>
<evidence type="ECO:0000313" key="2">
    <source>
        <dbReference type="EMBL" id="KAF2000126.1"/>
    </source>
</evidence>
<keyword evidence="3" id="KW-1185">Reference proteome</keyword>
<dbReference type="Proteomes" id="UP000799779">
    <property type="component" value="Unassembled WGS sequence"/>
</dbReference>
<feature type="region of interest" description="Disordered" evidence="1">
    <location>
        <begin position="376"/>
        <end position="404"/>
    </location>
</feature>
<name>A0A6A5WRB3_9PLEO</name>
<feature type="compositionally biased region" description="Basic and acidic residues" evidence="1">
    <location>
        <begin position="156"/>
        <end position="170"/>
    </location>
</feature>
<protein>
    <submittedName>
        <fullName evidence="2">Uncharacterized protein</fullName>
    </submittedName>
</protein>
<dbReference type="OrthoDB" id="3750421at2759"/>
<feature type="compositionally biased region" description="Polar residues" evidence="1">
    <location>
        <begin position="98"/>
        <end position="107"/>
    </location>
</feature>
<feature type="region of interest" description="Disordered" evidence="1">
    <location>
        <begin position="150"/>
        <end position="175"/>
    </location>
</feature>
<dbReference type="AlphaFoldDB" id="A0A6A5WRB3"/>
<dbReference type="EMBL" id="ML977591">
    <property type="protein sequence ID" value="KAF2000126.1"/>
    <property type="molecule type" value="Genomic_DNA"/>
</dbReference>
<feature type="region of interest" description="Disordered" evidence="1">
    <location>
        <begin position="1"/>
        <end position="115"/>
    </location>
</feature>
<accession>A0A6A5WRB3</accession>
<gene>
    <name evidence="2" type="ORF">P154DRAFT_209565</name>
</gene>
<evidence type="ECO:0000256" key="1">
    <source>
        <dbReference type="SAM" id="MobiDB-lite"/>
    </source>
</evidence>
<reference evidence="2" key="1">
    <citation type="journal article" date="2020" name="Stud. Mycol.">
        <title>101 Dothideomycetes genomes: a test case for predicting lifestyles and emergence of pathogens.</title>
        <authorList>
            <person name="Haridas S."/>
            <person name="Albert R."/>
            <person name="Binder M."/>
            <person name="Bloem J."/>
            <person name="Labutti K."/>
            <person name="Salamov A."/>
            <person name="Andreopoulos B."/>
            <person name="Baker S."/>
            <person name="Barry K."/>
            <person name="Bills G."/>
            <person name="Bluhm B."/>
            <person name="Cannon C."/>
            <person name="Castanera R."/>
            <person name="Culley D."/>
            <person name="Daum C."/>
            <person name="Ezra D."/>
            <person name="Gonzalez J."/>
            <person name="Henrissat B."/>
            <person name="Kuo A."/>
            <person name="Liang C."/>
            <person name="Lipzen A."/>
            <person name="Lutzoni F."/>
            <person name="Magnuson J."/>
            <person name="Mondo S."/>
            <person name="Nolan M."/>
            <person name="Ohm R."/>
            <person name="Pangilinan J."/>
            <person name="Park H.-J."/>
            <person name="Ramirez L."/>
            <person name="Alfaro M."/>
            <person name="Sun H."/>
            <person name="Tritt A."/>
            <person name="Yoshinaga Y."/>
            <person name="Zwiers L.-H."/>
            <person name="Turgeon B."/>
            <person name="Goodwin S."/>
            <person name="Spatafora J."/>
            <person name="Crous P."/>
            <person name="Grigoriev I."/>
        </authorList>
    </citation>
    <scope>NUCLEOTIDE SEQUENCE</scope>
    <source>
        <strain evidence="2">CBS 123094</strain>
    </source>
</reference>
<sequence length="635" mass="70845">MHIQDLLDDNPTTNAEEKISDSSGSPPAYPTSIPNTATQKTGLPSRSKTALSPSSRKPSPLPYVPSENAYESAVNGMGGMEENQQVEVLAVSDRSIASDVNPSQGRNRMNGPNGEDEVVTPSNVNGNSQIAVAHPSIKQGWSVERTFPYEPATPLDRSRSNDAEPFEAREGSSTGDKSAATLFAFHNEGTPTHLHLDIPKANTTLTKPDSRPKTPRTPKEHPINIYWDRQIWRSMAHRSTSIRKIIEVLGLDTKDTALHGIPQFSKPCVNRLQDEVTAVAARLPKALEELIDVAADPRSLDHAIDDLCAEYGHDVWGMDANRSHLLDPTEGTAYSKDLLYENEEDRKMICLHLHQWICLKAFNTYRNTQRQKVARHAKEDIKENNSTPGTVFKKRHGSSPVVGNPRKLFKVLDDEAATSHHDRNDSDTTTAERSLFSLTSTLFSDTTQSMPSNRMLRRCTIADLLVRRLHKINNNDVDEHHLLNLIEQEWSEYSAEYQSMAKDLYPLLNTTLTAWIHERRTVLRLEAKLKDNSSSKTVPPGSSPAPTQTTVPEWFMELNKLRGEHVALMGMANSVRLNGQECTTEEVLGYVFERLTASNGSSVREMWVEGLRNLAEELNELANAGREITIGQSEH</sequence>
<feature type="compositionally biased region" description="Polar residues" evidence="1">
    <location>
        <begin position="32"/>
        <end position="50"/>
    </location>
</feature>